<dbReference type="KEGG" id="bman:114244157"/>
<dbReference type="GeneID" id="114244157"/>
<keyword evidence="10" id="KW-1185">Reference proteome</keyword>
<keyword evidence="4 9" id="KW-0812">Transmembrane</keyword>
<feature type="transmembrane region" description="Helical" evidence="9">
    <location>
        <begin position="488"/>
        <end position="515"/>
    </location>
</feature>
<dbReference type="GO" id="GO:0005886">
    <property type="term" value="C:plasma membrane"/>
    <property type="evidence" value="ECO:0007669"/>
    <property type="project" value="UniProtKB-SubCell"/>
</dbReference>
<evidence type="ECO:0000313" key="10">
    <source>
        <dbReference type="Proteomes" id="UP000504629"/>
    </source>
</evidence>
<dbReference type="RefSeq" id="XP_028031678.1">
    <property type="nucleotide sequence ID" value="XM_028175877.1"/>
</dbReference>
<dbReference type="PRINTS" id="PR01609">
    <property type="entry name" value="CD36FAMILY"/>
</dbReference>
<evidence type="ECO:0000256" key="8">
    <source>
        <dbReference type="SAM" id="MobiDB-lite"/>
    </source>
</evidence>
<protein>
    <submittedName>
        <fullName evidence="11 12">Scavenger receptor class B member 1-like</fullName>
    </submittedName>
</protein>
<evidence type="ECO:0000256" key="6">
    <source>
        <dbReference type="ARBA" id="ARBA00023136"/>
    </source>
</evidence>
<reference evidence="11 12" key="1">
    <citation type="submission" date="2025-04" db="UniProtKB">
        <authorList>
            <consortium name="RefSeq"/>
        </authorList>
    </citation>
    <scope>IDENTIFICATION</scope>
    <source>
        <tissue evidence="11 12">Silk gland</tissue>
    </source>
</reference>
<evidence type="ECO:0000313" key="11">
    <source>
        <dbReference type="RefSeq" id="XP_028031678.1"/>
    </source>
</evidence>
<keyword evidence="7" id="KW-0325">Glycoprotein</keyword>
<sequence length="560" mass="63643">MSAEAILPAVGGESSGATSVRSEDSDSGDSETTPETSCHNLDTADFKICAASRSDGKRRQTNYCGPKVQCVLGITFIVLSVMGLIFTPLDFMLWEKLNMRPGLPPYDWWADPPDEVKLRVYAFNITNHDRFMQGLDPKLNVEEIGPIVYLEKLVHTGIKFNENSTMTYIAKRHTIYLPDENNVDMNATLIVPNLAVLGIASYLHNSMFFIQSAFTILASSYGSELFVKKTVHQYLWDFREPVLDLSKNLAPGLVPVNNMGILARIYANFQDEMTVKIGPRWGHDEFFQIDRFWGNPQLPGYDPEVCPDRIVGSTEGVMYRQRLTKNDTLLYWRKTVCKIMPLYFDSEMTLEGVPVYRYNLSESVHERLTNGTDCYASSPTLPDGVSDASKCYYNFPMVSSYPHFYAGGVLKDQFVTGLKPDRIKHNSYVIVEPLTGTPFHSVARMQSNLHIRDLSGFSYNYDKLSNLILPLFWAEYNQENLPSKIKNVIYFMVVILPPLTIIVLSIIIILGFYLIAKNVYETKLRYDKIKTLLHFNSDASNVKTNTIFNYEKETFLKSPS</sequence>
<dbReference type="GO" id="GO:0005737">
    <property type="term" value="C:cytoplasm"/>
    <property type="evidence" value="ECO:0007669"/>
    <property type="project" value="TreeGrafter"/>
</dbReference>
<dbReference type="OrthoDB" id="8187528at2759"/>
<dbReference type="GO" id="GO:0005044">
    <property type="term" value="F:scavenger receptor activity"/>
    <property type="evidence" value="ECO:0007669"/>
    <property type="project" value="TreeGrafter"/>
</dbReference>
<evidence type="ECO:0000256" key="2">
    <source>
        <dbReference type="ARBA" id="ARBA00010532"/>
    </source>
</evidence>
<evidence type="ECO:0000256" key="7">
    <source>
        <dbReference type="ARBA" id="ARBA00023180"/>
    </source>
</evidence>
<comment type="similarity">
    <text evidence="2">Belongs to the CD36 family.</text>
</comment>
<dbReference type="PANTHER" id="PTHR11923:SF89">
    <property type="entry name" value="GH15894P"/>
    <property type="match status" value="1"/>
</dbReference>
<feature type="region of interest" description="Disordered" evidence="8">
    <location>
        <begin position="1"/>
        <end position="39"/>
    </location>
</feature>
<evidence type="ECO:0000256" key="9">
    <source>
        <dbReference type="SAM" id="Phobius"/>
    </source>
</evidence>
<dbReference type="AlphaFoldDB" id="A0A6J2JQW7"/>
<gene>
    <name evidence="11 12" type="primary">LOC114244157</name>
</gene>
<evidence type="ECO:0000256" key="1">
    <source>
        <dbReference type="ARBA" id="ARBA00004236"/>
    </source>
</evidence>
<dbReference type="PANTHER" id="PTHR11923">
    <property type="entry name" value="SCAVENGER RECEPTOR CLASS B TYPE-1 SR-B1"/>
    <property type="match status" value="1"/>
</dbReference>
<dbReference type="Pfam" id="PF01130">
    <property type="entry name" value="CD36"/>
    <property type="match status" value="1"/>
</dbReference>
<comment type="subcellular location">
    <subcellularLocation>
        <location evidence="1">Cell membrane</location>
    </subcellularLocation>
</comment>
<keyword evidence="5 9" id="KW-1133">Transmembrane helix</keyword>
<organism evidence="10 11">
    <name type="scientific">Bombyx mandarina</name>
    <name type="common">Wild silk moth</name>
    <name type="synonym">Wild silkworm</name>
    <dbReference type="NCBI Taxonomy" id="7092"/>
    <lineage>
        <taxon>Eukaryota</taxon>
        <taxon>Metazoa</taxon>
        <taxon>Ecdysozoa</taxon>
        <taxon>Arthropoda</taxon>
        <taxon>Hexapoda</taxon>
        <taxon>Insecta</taxon>
        <taxon>Pterygota</taxon>
        <taxon>Neoptera</taxon>
        <taxon>Endopterygota</taxon>
        <taxon>Lepidoptera</taxon>
        <taxon>Glossata</taxon>
        <taxon>Ditrysia</taxon>
        <taxon>Bombycoidea</taxon>
        <taxon>Bombycidae</taxon>
        <taxon>Bombycinae</taxon>
        <taxon>Bombyx</taxon>
    </lineage>
</organism>
<evidence type="ECO:0000256" key="3">
    <source>
        <dbReference type="ARBA" id="ARBA00022475"/>
    </source>
</evidence>
<evidence type="ECO:0000313" key="12">
    <source>
        <dbReference type="RefSeq" id="XP_028031679.1"/>
    </source>
</evidence>
<dbReference type="Proteomes" id="UP000504629">
    <property type="component" value="Unplaced"/>
</dbReference>
<evidence type="ECO:0000256" key="4">
    <source>
        <dbReference type="ARBA" id="ARBA00022692"/>
    </source>
</evidence>
<feature type="transmembrane region" description="Helical" evidence="9">
    <location>
        <begin position="68"/>
        <end position="94"/>
    </location>
</feature>
<dbReference type="RefSeq" id="XP_028031679.1">
    <property type="nucleotide sequence ID" value="XM_028175878.1"/>
</dbReference>
<name>A0A6J2JQW7_BOMMA</name>
<proteinExistence type="inferred from homology"/>
<evidence type="ECO:0000256" key="5">
    <source>
        <dbReference type="ARBA" id="ARBA00022989"/>
    </source>
</evidence>
<keyword evidence="6 9" id="KW-0472">Membrane</keyword>
<accession>A0A6J2JQW7</accession>
<dbReference type="InterPro" id="IPR002159">
    <property type="entry name" value="CD36_fam"/>
</dbReference>
<keyword evidence="3" id="KW-1003">Cell membrane</keyword>